<dbReference type="PROSITE" id="PS51542">
    <property type="entry name" value="FYRN"/>
    <property type="match status" value="1"/>
</dbReference>
<dbReference type="Pfam" id="PF05964">
    <property type="entry name" value="FYRN"/>
    <property type="match status" value="1"/>
</dbReference>
<dbReference type="AlphaFoldDB" id="A0A5E4NQ56"/>
<dbReference type="InterPro" id="IPR003888">
    <property type="entry name" value="FYrich_N"/>
</dbReference>
<dbReference type="Pfam" id="PF05965">
    <property type="entry name" value="FYRC"/>
    <property type="match status" value="1"/>
</dbReference>
<evidence type="ECO:0000313" key="5">
    <source>
        <dbReference type="Proteomes" id="UP000325440"/>
    </source>
</evidence>
<proteinExistence type="predicted"/>
<evidence type="ECO:0000256" key="1">
    <source>
        <dbReference type="ARBA" id="ARBA00004123"/>
    </source>
</evidence>
<keyword evidence="5" id="KW-1185">Reference proteome</keyword>
<protein>
    <submittedName>
        <fullName evidence="4">FY-rich, C-terminal,FY-rich, N-terminal</fullName>
    </submittedName>
</protein>
<feature type="compositionally biased region" description="Basic residues" evidence="3">
    <location>
        <begin position="254"/>
        <end position="270"/>
    </location>
</feature>
<feature type="compositionally biased region" description="Low complexity" evidence="3">
    <location>
        <begin position="163"/>
        <end position="184"/>
    </location>
</feature>
<evidence type="ECO:0000256" key="2">
    <source>
        <dbReference type="ARBA" id="ARBA00023242"/>
    </source>
</evidence>
<dbReference type="InterPro" id="IPR003889">
    <property type="entry name" value="FYrich_C"/>
</dbReference>
<reference evidence="4 5" key="1">
    <citation type="submission" date="2019-08" db="EMBL/GenBank/DDBJ databases">
        <authorList>
            <person name="Alioto T."/>
            <person name="Alioto T."/>
            <person name="Gomez Garrido J."/>
        </authorList>
    </citation>
    <scope>NUCLEOTIDE SEQUENCE [LARGE SCALE GENOMIC DNA]</scope>
</reference>
<evidence type="ECO:0000313" key="4">
    <source>
        <dbReference type="EMBL" id="VVC44736.1"/>
    </source>
</evidence>
<dbReference type="GO" id="GO:0005634">
    <property type="term" value="C:nucleus"/>
    <property type="evidence" value="ECO:0007669"/>
    <property type="project" value="UniProtKB-SubCell"/>
</dbReference>
<feature type="region of interest" description="Disordered" evidence="3">
    <location>
        <begin position="159"/>
        <end position="190"/>
    </location>
</feature>
<dbReference type="EMBL" id="CABPRJ010002386">
    <property type="protein sequence ID" value="VVC44736.1"/>
    <property type="molecule type" value="Genomic_DNA"/>
</dbReference>
<accession>A0A5E4NQ56</accession>
<keyword evidence="2" id="KW-0539">Nucleus</keyword>
<dbReference type="PROSITE" id="PS51543">
    <property type="entry name" value="FYRC"/>
    <property type="match status" value="1"/>
</dbReference>
<feature type="region of interest" description="Disordered" evidence="3">
    <location>
        <begin position="208"/>
        <end position="272"/>
    </location>
</feature>
<feature type="compositionally biased region" description="Basic residues" evidence="3">
    <location>
        <begin position="212"/>
        <end position="222"/>
    </location>
</feature>
<dbReference type="Proteomes" id="UP000325440">
    <property type="component" value="Unassembled WGS sequence"/>
</dbReference>
<dbReference type="Gene3D" id="3.30.160.360">
    <property type="match status" value="1"/>
</dbReference>
<organism evidence="4 5">
    <name type="scientific">Cinara cedri</name>
    <dbReference type="NCBI Taxonomy" id="506608"/>
    <lineage>
        <taxon>Eukaryota</taxon>
        <taxon>Metazoa</taxon>
        <taxon>Ecdysozoa</taxon>
        <taxon>Arthropoda</taxon>
        <taxon>Hexapoda</taxon>
        <taxon>Insecta</taxon>
        <taxon>Pterygota</taxon>
        <taxon>Neoptera</taxon>
        <taxon>Paraneoptera</taxon>
        <taxon>Hemiptera</taxon>
        <taxon>Sternorrhyncha</taxon>
        <taxon>Aphidomorpha</taxon>
        <taxon>Aphidoidea</taxon>
        <taxon>Aphididae</taxon>
        <taxon>Lachninae</taxon>
        <taxon>Cinara</taxon>
    </lineage>
</organism>
<feature type="compositionally biased region" description="Polar residues" evidence="3">
    <location>
        <begin position="223"/>
        <end position="241"/>
    </location>
</feature>
<comment type="subcellular location">
    <subcellularLocation>
        <location evidence="1">Nucleus</location>
    </subcellularLocation>
</comment>
<dbReference type="OrthoDB" id="285793at2759"/>
<evidence type="ECO:0000256" key="3">
    <source>
        <dbReference type="SAM" id="MobiDB-lite"/>
    </source>
</evidence>
<gene>
    <name evidence="4" type="ORF">CINCED_3A007574</name>
</gene>
<sequence>MAKSTLISNGIIFNENNHFREKCKMLKKIIKHNVFENAAICDEISDTQERLIITREECKFLTKKLKLFEPENGIPGRMNVGPPKVKKPTARKKAKINGTPGIINVCLNKVKKSTPRKKGNVNGTSSKSSVNPVLNIIKKSAQKKKGNINDIPSTITTNPTIVKKSSPIKKGNNNGNSSKINVNSTTAKKSVPIKKGNNKVIPAIENANPKTTVKKSAPRKKGTTNGMLSTVNTSMTKAKQSTPRKKGNVNGINKPKRPPANRSPASRKKISQQIPKPVIVGEVTIFNFGQIIYDSPSYYSDCAIYSVGYYATRTYAHFRNIYSKCTYHCKVLKGGPSPRFEIMDHDKHFKVTGLSTNECHNHLLSLINKMLVTDDLLFETDNGDRFFGLTLPLVRHRLQEKPESKFCTGYIPLQTKVDIQAEIAAENDPSMSFEGLHAWLSQYPTSH</sequence>
<name>A0A5E4NQ56_9HEMI</name>